<dbReference type="Proteomes" id="UP000012099">
    <property type="component" value="Unassembled WGS sequence"/>
</dbReference>
<evidence type="ECO:0000313" key="3">
    <source>
        <dbReference type="Proteomes" id="UP000012099"/>
    </source>
</evidence>
<name>A0ABN0J3P1_9LEPT</name>
<accession>A0ABN0J3P1</accession>
<sequence>MIQSTSFTNKGRNYSVNYLYSGFSGFNPLPSQTKEEIIVPPIKSQGIKTFQSTSFTNKGRNTSIPRSKSKRFCFNPLPSQTKEEIHKINSMRDHGVVSIHFLHKQRKK</sequence>
<organism evidence="2 3">
    <name type="scientific">Leptospira noguchii str. 2007001578</name>
    <dbReference type="NCBI Taxonomy" id="1049974"/>
    <lineage>
        <taxon>Bacteria</taxon>
        <taxon>Pseudomonadati</taxon>
        <taxon>Spirochaetota</taxon>
        <taxon>Spirochaetia</taxon>
        <taxon>Leptospirales</taxon>
        <taxon>Leptospiraceae</taxon>
        <taxon>Leptospira</taxon>
    </lineage>
</organism>
<reference evidence="2 3" key="1">
    <citation type="submission" date="2013-01" db="EMBL/GenBank/DDBJ databases">
        <authorList>
            <person name="Harkins D.M."/>
            <person name="Durkin A.S."/>
            <person name="Brinkac L.M."/>
            <person name="Haft D.H."/>
            <person name="Selengut J.D."/>
            <person name="Sanka R."/>
            <person name="DePew J."/>
            <person name="Purushe J."/>
            <person name="Whelen A.C."/>
            <person name="Vinetz J.M."/>
            <person name="Sutton G.G."/>
            <person name="Nierman W.C."/>
            <person name="Fouts D.E."/>
        </authorList>
    </citation>
    <scope>NUCLEOTIDE SEQUENCE [LARGE SCALE GENOMIC DNA]</scope>
    <source>
        <strain evidence="2 3">2007001578</strain>
    </source>
</reference>
<feature type="compositionally biased region" description="Polar residues" evidence="1">
    <location>
        <begin position="53"/>
        <end position="66"/>
    </location>
</feature>
<dbReference type="EMBL" id="AHMH02000050">
    <property type="protein sequence ID" value="EMN01595.1"/>
    <property type="molecule type" value="Genomic_DNA"/>
</dbReference>
<feature type="region of interest" description="Disordered" evidence="1">
    <location>
        <begin position="53"/>
        <end position="75"/>
    </location>
</feature>
<gene>
    <name evidence="2" type="ORF">LEP1GSC035_2408</name>
</gene>
<proteinExistence type="predicted"/>
<evidence type="ECO:0000313" key="2">
    <source>
        <dbReference type="EMBL" id="EMN01595.1"/>
    </source>
</evidence>
<comment type="caution">
    <text evidence="2">The sequence shown here is derived from an EMBL/GenBank/DDBJ whole genome shotgun (WGS) entry which is preliminary data.</text>
</comment>
<protein>
    <submittedName>
        <fullName evidence="2">Uncharacterized protein</fullName>
    </submittedName>
</protein>
<keyword evidence="3" id="KW-1185">Reference proteome</keyword>
<evidence type="ECO:0000256" key="1">
    <source>
        <dbReference type="SAM" id="MobiDB-lite"/>
    </source>
</evidence>